<accession>A0ABD1EI72</accession>
<dbReference type="EMBL" id="JBDJPC010000007">
    <property type="protein sequence ID" value="KAL1494399.1"/>
    <property type="molecule type" value="Genomic_DNA"/>
</dbReference>
<protein>
    <submittedName>
        <fullName evidence="2">Uncharacterized protein</fullName>
    </submittedName>
</protein>
<dbReference type="Proteomes" id="UP001566132">
    <property type="component" value="Unassembled WGS sequence"/>
</dbReference>
<feature type="signal peptide" evidence="1">
    <location>
        <begin position="1"/>
        <end position="20"/>
    </location>
</feature>
<evidence type="ECO:0000256" key="1">
    <source>
        <dbReference type="SAM" id="SignalP"/>
    </source>
</evidence>
<proteinExistence type="predicted"/>
<sequence>MSSKNLFFLVFLCGIFGIYASLIDSLAYINSSNSTQLPEKKNFTSKYSCLLNHPRISLHTVLDVHKQKKYDLKSASKKKFNVNNIISEEALVAIGDSAMQDQLRQANRSTDCKTTTTNETD</sequence>
<feature type="chain" id="PRO_5044793499" evidence="1">
    <location>
        <begin position="21"/>
        <end position="121"/>
    </location>
</feature>
<name>A0ABD1EI72_HYPHA</name>
<comment type="caution">
    <text evidence="2">The sequence shown here is derived from an EMBL/GenBank/DDBJ whole genome shotgun (WGS) entry which is preliminary data.</text>
</comment>
<evidence type="ECO:0000313" key="3">
    <source>
        <dbReference type="Proteomes" id="UP001566132"/>
    </source>
</evidence>
<evidence type="ECO:0000313" key="2">
    <source>
        <dbReference type="EMBL" id="KAL1494399.1"/>
    </source>
</evidence>
<keyword evidence="3" id="KW-1185">Reference proteome</keyword>
<gene>
    <name evidence="2" type="ORF">ABEB36_010003</name>
</gene>
<organism evidence="2 3">
    <name type="scientific">Hypothenemus hampei</name>
    <name type="common">Coffee berry borer</name>
    <dbReference type="NCBI Taxonomy" id="57062"/>
    <lineage>
        <taxon>Eukaryota</taxon>
        <taxon>Metazoa</taxon>
        <taxon>Ecdysozoa</taxon>
        <taxon>Arthropoda</taxon>
        <taxon>Hexapoda</taxon>
        <taxon>Insecta</taxon>
        <taxon>Pterygota</taxon>
        <taxon>Neoptera</taxon>
        <taxon>Endopterygota</taxon>
        <taxon>Coleoptera</taxon>
        <taxon>Polyphaga</taxon>
        <taxon>Cucujiformia</taxon>
        <taxon>Curculionidae</taxon>
        <taxon>Scolytinae</taxon>
        <taxon>Hypothenemus</taxon>
    </lineage>
</organism>
<reference evidence="2 3" key="1">
    <citation type="submission" date="2024-05" db="EMBL/GenBank/DDBJ databases">
        <title>Genetic variation in Jamaican populations of the coffee berry borer (Hypothenemus hampei).</title>
        <authorList>
            <person name="Errbii M."/>
            <person name="Myrie A."/>
        </authorList>
    </citation>
    <scope>NUCLEOTIDE SEQUENCE [LARGE SCALE GENOMIC DNA]</scope>
    <source>
        <strain evidence="2">JA-Hopewell-2020-01-JO</strain>
        <tissue evidence="2">Whole body</tissue>
    </source>
</reference>
<keyword evidence="1" id="KW-0732">Signal</keyword>
<dbReference type="AlphaFoldDB" id="A0ABD1EI72"/>